<proteinExistence type="inferred from homology"/>
<dbReference type="PANTHER" id="PTHR33442:SF1">
    <property type="entry name" value="TRANS-3-HYDROXY-L-PROLINE DEHYDRATASE"/>
    <property type="match status" value="1"/>
</dbReference>
<dbReference type="GO" id="GO:0050346">
    <property type="term" value="F:trans-L-3-hydroxyproline dehydratase activity"/>
    <property type="evidence" value="ECO:0007669"/>
    <property type="project" value="UniProtKB-EC"/>
</dbReference>
<dbReference type="PANTHER" id="PTHR33442">
    <property type="entry name" value="TRANS-3-HYDROXY-L-PROLINE DEHYDRATASE"/>
    <property type="match status" value="1"/>
</dbReference>
<comment type="caution">
    <text evidence="4">The sequence shown here is derived from an EMBL/GenBank/DDBJ whole genome shotgun (WGS) entry which is preliminary data.</text>
</comment>
<evidence type="ECO:0000313" key="5">
    <source>
        <dbReference type="Proteomes" id="UP000652219"/>
    </source>
</evidence>
<evidence type="ECO:0000256" key="1">
    <source>
        <dbReference type="ARBA" id="ARBA00001148"/>
    </source>
</evidence>
<keyword evidence="5" id="KW-1185">Reference proteome</keyword>
<dbReference type="AlphaFoldDB" id="A0A8H6MQT1"/>
<evidence type="ECO:0000256" key="2">
    <source>
        <dbReference type="ARBA" id="ARBA00007529"/>
    </source>
</evidence>
<gene>
    <name evidence="4" type="ORF">CSOJ01_09865</name>
</gene>
<dbReference type="Pfam" id="PF05544">
    <property type="entry name" value="Pro_racemase"/>
    <property type="match status" value="1"/>
</dbReference>
<reference evidence="4 5" key="1">
    <citation type="journal article" date="2020" name="Phytopathology">
        <title>Genome Sequence Resources of Colletotrichum truncatum, C. plurivorum, C. musicola, and C. sojae: Four Species Pathogenic to Soybean (Glycine max).</title>
        <authorList>
            <person name="Rogerio F."/>
            <person name="Boufleur T.R."/>
            <person name="Ciampi-Guillardi M."/>
            <person name="Sukno S.A."/>
            <person name="Thon M.R."/>
            <person name="Massola Junior N.S."/>
            <person name="Baroncelli R."/>
        </authorList>
    </citation>
    <scope>NUCLEOTIDE SEQUENCE [LARGE SCALE GENOMIC DNA]</scope>
    <source>
        <strain evidence="4 5">LFN0009</strain>
    </source>
</reference>
<evidence type="ECO:0000313" key="4">
    <source>
        <dbReference type="EMBL" id="KAF6804903.1"/>
    </source>
</evidence>
<comment type="similarity">
    <text evidence="2">Belongs to the proline racemase family.</text>
</comment>
<organism evidence="4 5">
    <name type="scientific">Colletotrichum sojae</name>
    <dbReference type="NCBI Taxonomy" id="2175907"/>
    <lineage>
        <taxon>Eukaryota</taxon>
        <taxon>Fungi</taxon>
        <taxon>Dikarya</taxon>
        <taxon>Ascomycota</taxon>
        <taxon>Pezizomycotina</taxon>
        <taxon>Sordariomycetes</taxon>
        <taxon>Hypocreomycetidae</taxon>
        <taxon>Glomerellales</taxon>
        <taxon>Glomerellaceae</taxon>
        <taxon>Colletotrichum</taxon>
        <taxon>Colletotrichum orchidearum species complex</taxon>
    </lineage>
</organism>
<dbReference type="InterPro" id="IPR008794">
    <property type="entry name" value="Pro_racemase_fam"/>
</dbReference>
<accession>A0A8H6MQT1</accession>
<name>A0A8H6MQT1_9PEZI</name>
<dbReference type="EC" id="4.2.1.77" evidence="3"/>
<comment type="catalytic activity">
    <reaction evidence="1">
        <text>trans-3-hydroxy-L-proline = 1-pyrroline-2-carboxylate + H2O</text>
        <dbReference type="Rhea" id="RHEA:10320"/>
        <dbReference type="ChEBI" id="CHEBI:15377"/>
        <dbReference type="ChEBI" id="CHEBI:39785"/>
        <dbReference type="ChEBI" id="CHEBI:57938"/>
        <dbReference type="EC" id="4.2.1.77"/>
    </reaction>
</comment>
<dbReference type="Proteomes" id="UP000652219">
    <property type="component" value="Unassembled WGS sequence"/>
</dbReference>
<dbReference type="EMBL" id="WIGN01000196">
    <property type="protein sequence ID" value="KAF6804903.1"/>
    <property type="molecule type" value="Genomic_DNA"/>
</dbReference>
<dbReference type="SUPFAM" id="SSF54506">
    <property type="entry name" value="Diaminopimelate epimerase-like"/>
    <property type="match status" value="1"/>
</dbReference>
<sequence>MSLPSFIRPFVGYEIRTVEMHTSGEPARIVYAGYPDIPFVKPLPLIWTADTDNRRSGTLLEQRSLAQSQHDHVRRSIVYEPRGHRDMYAAVLRPRTELVDAGDAHMGALFLTHEGYGTMCGHATIALGRFLVDCADESIFPRRKDLRFDKQTGEVEVLLHAPVGLVKIRVPAVKVDDGFRSDASRAITFLSVPTYAGPVYLNVPLREELRWPELNGAKSVNLSVCFGGAFYGIVQATALGFPASLAKPDIAALGVAADRLKRAINSSHSALGRLASMYGEEAPRYVYGIMITDANSQDDVPVAPGCLGAETGVYYFGDGQIDRSPTGSVVQARVALAVAKEEMIVGESKTYHSLVSRAQGGYKGAFVGKAVEEFTSDDWIKGARVEVSGRAYYTGASTFVSEEGDEVGRGFSFDALVGRGSQ</sequence>
<dbReference type="Gene3D" id="3.10.310.10">
    <property type="entry name" value="Diaminopimelate Epimerase, Chain A, domain 1"/>
    <property type="match status" value="2"/>
</dbReference>
<evidence type="ECO:0000256" key="3">
    <source>
        <dbReference type="ARBA" id="ARBA00013105"/>
    </source>
</evidence>
<dbReference type="SFLD" id="SFLDS00028">
    <property type="entry name" value="Proline_Racemase"/>
    <property type="match status" value="1"/>
</dbReference>
<protein>
    <recommendedName>
        <fullName evidence="3">trans-L-3-hydroxyproline dehydratase</fullName>
        <ecNumber evidence="3">4.2.1.77</ecNumber>
    </recommendedName>
</protein>